<dbReference type="Proteomes" id="UP000632535">
    <property type="component" value="Unassembled WGS sequence"/>
</dbReference>
<dbReference type="RefSeq" id="WP_188523921.1">
    <property type="nucleotide sequence ID" value="NZ_BMDG01000007.1"/>
</dbReference>
<evidence type="ECO:0000256" key="1">
    <source>
        <dbReference type="ARBA" id="ARBA00023063"/>
    </source>
</evidence>
<evidence type="ECO:0000313" key="3">
    <source>
        <dbReference type="Proteomes" id="UP000632535"/>
    </source>
</evidence>
<proteinExistence type="predicted"/>
<protein>
    <submittedName>
        <fullName evidence="2">Nitrate reductase molybdenum cofactor assembly chaperone</fullName>
    </submittedName>
</protein>
<accession>A0ABQ2B857</accession>
<keyword evidence="3" id="KW-1185">Reference proteome</keyword>
<organism evidence="2 3">
    <name type="scientific">Isoptericola cucumis</name>
    <dbReference type="NCBI Taxonomy" id="1776856"/>
    <lineage>
        <taxon>Bacteria</taxon>
        <taxon>Bacillati</taxon>
        <taxon>Actinomycetota</taxon>
        <taxon>Actinomycetes</taxon>
        <taxon>Micrococcales</taxon>
        <taxon>Promicromonosporaceae</taxon>
        <taxon>Isoptericola</taxon>
    </lineage>
</organism>
<evidence type="ECO:0000313" key="2">
    <source>
        <dbReference type="EMBL" id="GGI08976.1"/>
    </source>
</evidence>
<dbReference type="InterPro" id="IPR003765">
    <property type="entry name" value="NO3_reductase_chaperone_NarJ"/>
</dbReference>
<reference evidence="3" key="1">
    <citation type="journal article" date="2019" name="Int. J. Syst. Evol. Microbiol.">
        <title>The Global Catalogue of Microorganisms (GCM) 10K type strain sequencing project: providing services to taxonomists for standard genome sequencing and annotation.</title>
        <authorList>
            <consortium name="The Broad Institute Genomics Platform"/>
            <consortium name="The Broad Institute Genome Sequencing Center for Infectious Disease"/>
            <person name="Wu L."/>
            <person name="Ma J."/>
        </authorList>
    </citation>
    <scope>NUCLEOTIDE SEQUENCE [LARGE SCALE GENOMIC DNA]</scope>
    <source>
        <strain evidence="3">CCM 8653</strain>
    </source>
</reference>
<dbReference type="PANTHER" id="PTHR43680">
    <property type="entry name" value="NITRATE REDUCTASE MOLYBDENUM COFACTOR ASSEMBLY CHAPERONE"/>
    <property type="match status" value="1"/>
</dbReference>
<sequence>MSLAFLPRPGVRAKRLDPLAPVPLTDPQRAVAHMAAAVLLRYPDAETRADAATVRAAVGDLPTPVRDRLAGLATTLTDDTTGALQATYVATFDLKRRCAMYLSYYAAGDTRRRGAALVRFVEAYRAAGFETTGDELPDYLPTVLELSARGGEDGARIAAALLGAHRDGIEVLRSALAAQGSPWTAAVEAVCLTLPPVDDATAARVADLVTAGPPAELVGLSGYGSGDDLPWS</sequence>
<dbReference type="EMBL" id="BMDG01000007">
    <property type="protein sequence ID" value="GGI08976.1"/>
    <property type="molecule type" value="Genomic_DNA"/>
</dbReference>
<dbReference type="SUPFAM" id="SSF89155">
    <property type="entry name" value="TorD-like"/>
    <property type="match status" value="1"/>
</dbReference>
<dbReference type="Gene3D" id="1.10.3480.10">
    <property type="entry name" value="TorD-like"/>
    <property type="match status" value="1"/>
</dbReference>
<dbReference type="NCBIfam" id="TIGR00684">
    <property type="entry name" value="narJ"/>
    <property type="match status" value="1"/>
</dbReference>
<dbReference type="InterPro" id="IPR036411">
    <property type="entry name" value="TorD-like_sf"/>
</dbReference>
<dbReference type="Pfam" id="PF02613">
    <property type="entry name" value="Nitrate_red_del"/>
    <property type="match status" value="1"/>
</dbReference>
<gene>
    <name evidence="2" type="ORF">GCM10007368_23860</name>
</gene>
<dbReference type="InterPro" id="IPR020945">
    <property type="entry name" value="DMSO/NO3_reduct_chaperone"/>
</dbReference>
<name>A0ABQ2B857_9MICO</name>
<comment type="caution">
    <text evidence="2">The sequence shown here is derived from an EMBL/GenBank/DDBJ whole genome shotgun (WGS) entry which is preliminary data.</text>
</comment>
<dbReference type="PANTHER" id="PTHR43680:SF2">
    <property type="entry name" value="NITRATE REDUCTASE MOLYBDENUM COFACTOR ASSEMBLY CHAPERONE NARJ"/>
    <property type="match status" value="1"/>
</dbReference>
<keyword evidence="1" id="KW-0534">Nitrate assimilation</keyword>